<feature type="domain" description="Cystatin" evidence="4">
    <location>
        <begin position="16"/>
        <end position="126"/>
    </location>
</feature>
<protein>
    <recommendedName>
        <fullName evidence="3">Egg-white cystatin</fullName>
    </recommendedName>
</protein>
<dbReference type="PANTHER" id="PTHR47141">
    <property type="entry name" value="CYSTATIN-F"/>
    <property type="match status" value="1"/>
</dbReference>
<dbReference type="GO" id="GO:1903979">
    <property type="term" value="P:negative regulation of microglial cell activation"/>
    <property type="evidence" value="ECO:0007669"/>
    <property type="project" value="Ensembl"/>
</dbReference>
<reference evidence="5" key="4">
    <citation type="submission" date="2025-09" db="UniProtKB">
        <authorList>
            <consortium name="Ensembl"/>
        </authorList>
    </citation>
    <scope>IDENTIFICATION</scope>
</reference>
<dbReference type="GeneTree" id="ENSGT00940000160277"/>
<dbReference type="GO" id="GO:0005764">
    <property type="term" value="C:lysosome"/>
    <property type="evidence" value="ECO:0007669"/>
    <property type="project" value="Ensembl"/>
</dbReference>
<dbReference type="Pfam" id="PF00031">
    <property type="entry name" value="Cystatin"/>
    <property type="match status" value="1"/>
</dbReference>
<dbReference type="GO" id="GO:0002020">
    <property type="term" value="F:protease binding"/>
    <property type="evidence" value="ECO:0007669"/>
    <property type="project" value="Ensembl"/>
</dbReference>
<evidence type="ECO:0000313" key="5">
    <source>
        <dbReference type="Ensembl" id="ENSPSIP00000003465.1"/>
    </source>
</evidence>
<keyword evidence="2" id="KW-1015">Disulfide bond</keyword>
<dbReference type="GO" id="GO:0006955">
    <property type="term" value="P:immune response"/>
    <property type="evidence" value="ECO:0007669"/>
    <property type="project" value="InterPro"/>
</dbReference>
<organism evidence="5 6">
    <name type="scientific">Pelodiscus sinensis</name>
    <name type="common">Chinese softshell turtle</name>
    <name type="synonym">Trionyx sinensis</name>
    <dbReference type="NCBI Taxonomy" id="13735"/>
    <lineage>
        <taxon>Eukaryota</taxon>
        <taxon>Metazoa</taxon>
        <taxon>Chordata</taxon>
        <taxon>Craniata</taxon>
        <taxon>Vertebrata</taxon>
        <taxon>Euteleostomi</taxon>
        <taxon>Archelosauria</taxon>
        <taxon>Testudinata</taxon>
        <taxon>Testudines</taxon>
        <taxon>Cryptodira</taxon>
        <taxon>Trionychia</taxon>
        <taxon>Trionychidae</taxon>
        <taxon>Pelodiscus</taxon>
    </lineage>
</organism>
<name>K7F605_PELSI</name>
<dbReference type="eggNOG" id="ENOG502S5CP">
    <property type="taxonomic scope" value="Eukaryota"/>
</dbReference>
<dbReference type="EMBL" id="AGCU01176682">
    <property type="status" value="NOT_ANNOTATED_CDS"/>
    <property type="molecule type" value="Genomic_DNA"/>
</dbReference>
<dbReference type="GO" id="GO:0005615">
    <property type="term" value="C:extracellular space"/>
    <property type="evidence" value="ECO:0007669"/>
    <property type="project" value="Ensembl"/>
</dbReference>
<evidence type="ECO:0000256" key="3">
    <source>
        <dbReference type="ARBA" id="ARBA00078073"/>
    </source>
</evidence>
<dbReference type="InterPro" id="IPR000010">
    <property type="entry name" value="Cystatin_dom"/>
</dbReference>
<evidence type="ECO:0000259" key="4">
    <source>
        <dbReference type="SMART" id="SM00043"/>
    </source>
</evidence>
<dbReference type="GO" id="GO:0002577">
    <property type="term" value="P:regulation of antigen processing and presentation"/>
    <property type="evidence" value="ECO:0007669"/>
    <property type="project" value="Ensembl"/>
</dbReference>
<dbReference type="GO" id="GO:0042803">
    <property type="term" value="F:protein homodimerization activity"/>
    <property type="evidence" value="ECO:0007669"/>
    <property type="project" value="Ensembl"/>
</dbReference>
<dbReference type="SMART" id="SM00043">
    <property type="entry name" value="CY"/>
    <property type="match status" value="1"/>
</dbReference>
<dbReference type="SUPFAM" id="SSF54403">
    <property type="entry name" value="Cystatin/monellin"/>
    <property type="match status" value="1"/>
</dbReference>
<dbReference type="Gene3D" id="3.10.450.10">
    <property type="match status" value="1"/>
</dbReference>
<dbReference type="CDD" id="cd00042">
    <property type="entry name" value="CY"/>
    <property type="match status" value="1"/>
</dbReference>
<dbReference type="STRING" id="13735.ENSPSIP00000003465"/>
<evidence type="ECO:0000256" key="2">
    <source>
        <dbReference type="ARBA" id="ARBA00023157"/>
    </source>
</evidence>
<keyword evidence="6" id="KW-1185">Reference proteome</keyword>
<evidence type="ECO:0000256" key="1">
    <source>
        <dbReference type="ARBA" id="ARBA00009403"/>
    </source>
</evidence>
<proteinExistence type="inferred from homology"/>
<evidence type="ECO:0000313" key="6">
    <source>
        <dbReference type="Proteomes" id="UP000007267"/>
    </source>
</evidence>
<dbReference type="Proteomes" id="UP000007267">
    <property type="component" value="Unassembled WGS sequence"/>
</dbReference>
<accession>K7F605</accession>
<dbReference type="GO" id="GO:0005794">
    <property type="term" value="C:Golgi apparatus"/>
    <property type="evidence" value="ECO:0007669"/>
    <property type="project" value="Ensembl"/>
</dbReference>
<dbReference type="GO" id="GO:0004869">
    <property type="term" value="F:cysteine-type endopeptidase inhibitor activity"/>
    <property type="evidence" value="ECO:0007669"/>
    <property type="project" value="Ensembl"/>
</dbReference>
<dbReference type="FunFam" id="3.10.450.10:FF:000004">
    <property type="entry name" value="Cystatin C"/>
    <property type="match status" value="1"/>
</dbReference>
<reference evidence="6" key="2">
    <citation type="journal article" date="2013" name="Nat. Genet.">
        <title>The draft genomes of soft-shell turtle and green sea turtle yield insights into the development and evolution of the turtle-specific body plan.</title>
        <authorList>
            <person name="Wang Z."/>
            <person name="Pascual-Anaya J."/>
            <person name="Zadissa A."/>
            <person name="Li W."/>
            <person name="Niimura Y."/>
            <person name="Huang Z."/>
            <person name="Li C."/>
            <person name="White S."/>
            <person name="Xiong Z."/>
            <person name="Fang D."/>
            <person name="Wang B."/>
            <person name="Ming Y."/>
            <person name="Chen Y."/>
            <person name="Zheng Y."/>
            <person name="Kuraku S."/>
            <person name="Pignatelli M."/>
            <person name="Herrero J."/>
            <person name="Beal K."/>
            <person name="Nozawa M."/>
            <person name="Li Q."/>
            <person name="Wang J."/>
            <person name="Zhang H."/>
            <person name="Yu L."/>
            <person name="Shigenobu S."/>
            <person name="Wang J."/>
            <person name="Liu J."/>
            <person name="Flicek P."/>
            <person name="Searle S."/>
            <person name="Wang J."/>
            <person name="Kuratani S."/>
            <person name="Yin Y."/>
            <person name="Aken B."/>
            <person name="Zhang G."/>
            <person name="Irie N."/>
        </authorList>
    </citation>
    <scope>NUCLEOTIDE SEQUENCE [LARGE SCALE GENOMIC DNA]</scope>
    <source>
        <strain evidence="6">Daiwa-1</strain>
    </source>
</reference>
<sequence length="126" mass="14670">ACGLPAPYLQKPNSTAPPGFPRVLDPHDPRVRTAARFGVYRYNNSSNDLFLFRESRITRALVQVVRGLKYMIHVEISRTVCDKRGHSNLDSCDFQKKKKLQQMLRCYFEVWTIPWLHQVHVPVSRC</sequence>
<dbReference type="OMA" id="WLQHFEV"/>
<dbReference type="GO" id="GO:1905146">
    <property type="term" value="P:lysosomal protein catabolic process"/>
    <property type="evidence" value="ECO:0007669"/>
    <property type="project" value="Ensembl"/>
</dbReference>
<dbReference type="GO" id="GO:0031643">
    <property type="term" value="P:positive regulation of myelination"/>
    <property type="evidence" value="ECO:0007669"/>
    <property type="project" value="Ensembl"/>
</dbReference>
<gene>
    <name evidence="5" type="primary">CST7</name>
</gene>
<dbReference type="GO" id="GO:0005771">
    <property type="term" value="C:multivesicular body"/>
    <property type="evidence" value="ECO:0007669"/>
    <property type="project" value="Ensembl"/>
</dbReference>
<dbReference type="InterPro" id="IPR042886">
    <property type="entry name" value="Cystatin-F"/>
</dbReference>
<dbReference type="GO" id="GO:0005783">
    <property type="term" value="C:endoplasmic reticulum"/>
    <property type="evidence" value="ECO:0007669"/>
    <property type="project" value="Ensembl"/>
</dbReference>
<reference evidence="6" key="1">
    <citation type="submission" date="2011-10" db="EMBL/GenBank/DDBJ databases">
        <authorList>
            <consortium name="Soft-shell Turtle Genome Consortium"/>
        </authorList>
    </citation>
    <scope>NUCLEOTIDE SEQUENCE [LARGE SCALE GENOMIC DNA]</scope>
    <source>
        <strain evidence="6">Daiwa-1</strain>
    </source>
</reference>
<dbReference type="AlphaFoldDB" id="K7F605"/>
<dbReference type="PANTHER" id="PTHR47141:SF1">
    <property type="entry name" value="CYSTATIN-F"/>
    <property type="match status" value="1"/>
</dbReference>
<reference evidence="5" key="3">
    <citation type="submission" date="2025-08" db="UniProtKB">
        <authorList>
            <consortium name="Ensembl"/>
        </authorList>
    </citation>
    <scope>IDENTIFICATION</scope>
</reference>
<comment type="similarity">
    <text evidence="1">Belongs to the cystatin family.</text>
</comment>
<dbReference type="HOGENOM" id="CLU_118168_1_0_1"/>
<dbReference type="InterPro" id="IPR046350">
    <property type="entry name" value="Cystatin_sf"/>
</dbReference>
<dbReference type="Ensembl" id="ENSPSIT00000003482.1">
    <property type="protein sequence ID" value="ENSPSIP00000003465.1"/>
    <property type="gene ID" value="ENSPSIG00000003306.1"/>
</dbReference>